<keyword evidence="1" id="KW-0732">Signal</keyword>
<proteinExistence type="predicted"/>
<dbReference type="RefSeq" id="XP_022107772.1">
    <property type="nucleotide sequence ID" value="XM_022252080.1"/>
</dbReference>
<dbReference type="OrthoDB" id="6350048at2759"/>
<dbReference type="KEGG" id="aplc:110988506"/>
<dbReference type="InterPro" id="IPR036056">
    <property type="entry name" value="Fibrinogen-like_C"/>
</dbReference>
<evidence type="ECO:0000313" key="4">
    <source>
        <dbReference type="RefSeq" id="XP_022107772.1"/>
    </source>
</evidence>
<dbReference type="GeneID" id="110988506"/>
<feature type="signal peptide" evidence="1">
    <location>
        <begin position="1"/>
        <end position="21"/>
    </location>
</feature>
<accession>A0A8B7ZRS8</accession>
<dbReference type="SUPFAM" id="SSF56496">
    <property type="entry name" value="Fibrinogen C-terminal domain-like"/>
    <property type="match status" value="2"/>
</dbReference>
<reference evidence="3 4" key="1">
    <citation type="submission" date="2025-04" db="UniProtKB">
        <authorList>
            <consortium name="RefSeq"/>
        </authorList>
    </citation>
    <scope>IDENTIFICATION</scope>
</reference>
<sequence length="476" mass="53353">MTDKMCVWLFLFIGLWTRVYGIDSAIFQTFAYRSCQEWRLAGYEDDGVYRVDPDGPGGLDSFDVECEMETGSTVVHHDEDVMGFEVSLTGGGGDTPNYEDPGAYRKILNYTSASLPQIVALTNASDQCSQMLSFKCRRTELWNELGTQMTWWVSRDREKMSNWGGAPSRFEGCGCYVNNGCENGLKCNCDNDNPGYRPTWRWDEGPLTDMSKLPVTEVRVGDVGSPDERAQVSVGPLRCRGVPGLFRNCEELRLDGRRTNDYYRIDPDGDGPLSHFMVWCTFSDDKAVTIIHHEDDHDNIFVSGSDGRDYEAPGAYSRKMSYDAPSISHVVALINTSTICRQHIWYKCRLAAIWRGDQQVTWLTSRDNEKMPNWGGAPSDWKGCKCSINNACVGGGRCNCDRKVENMLRFDEGYLQDEAQLPVTAIHIGDIGETSGRARFNIGALECWGVRNPYTEGTTGLVQVNCLLLTILLLSC</sequence>
<keyword evidence="2" id="KW-1185">Reference proteome</keyword>
<evidence type="ECO:0000313" key="2">
    <source>
        <dbReference type="Proteomes" id="UP000694845"/>
    </source>
</evidence>
<name>A0A8B7ZRS8_ACAPL</name>
<feature type="chain" id="PRO_5044665743" evidence="1">
    <location>
        <begin position="22"/>
        <end position="476"/>
    </location>
</feature>
<dbReference type="Gene3D" id="2.60.120.1000">
    <property type="match status" value="2"/>
</dbReference>
<dbReference type="AlphaFoldDB" id="A0A8B7ZRS8"/>
<protein>
    <submittedName>
        <fullName evidence="3 4">Uncharacterized protein LOC110988506 isoform X1</fullName>
    </submittedName>
</protein>
<evidence type="ECO:0000313" key="3">
    <source>
        <dbReference type="RefSeq" id="XP_022107771.1"/>
    </source>
</evidence>
<dbReference type="RefSeq" id="XP_022107771.1">
    <property type="nucleotide sequence ID" value="XM_022252079.1"/>
</dbReference>
<organism evidence="2 4">
    <name type="scientific">Acanthaster planci</name>
    <name type="common">Crown-of-thorns starfish</name>
    <dbReference type="NCBI Taxonomy" id="133434"/>
    <lineage>
        <taxon>Eukaryota</taxon>
        <taxon>Metazoa</taxon>
        <taxon>Echinodermata</taxon>
        <taxon>Eleutherozoa</taxon>
        <taxon>Asterozoa</taxon>
        <taxon>Asteroidea</taxon>
        <taxon>Valvatacea</taxon>
        <taxon>Valvatida</taxon>
        <taxon>Acanthasteridae</taxon>
        <taxon>Acanthaster</taxon>
    </lineage>
</organism>
<dbReference type="Proteomes" id="UP000694845">
    <property type="component" value="Unplaced"/>
</dbReference>
<evidence type="ECO:0000256" key="1">
    <source>
        <dbReference type="SAM" id="SignalP"/>
    </source>
</evidence>
<gene>
    <name evidence="3 4" type="primary">LOC110988506</name>
</gene>